<evidence type="ECO:0000313" key="3">
    <source>
        <dbReference type="Proteomes" id="UP000298127"/>
    </source>
</evidence>
<evidence type="ECO:0000256" key="1">
    <source>
        <dbReference type="SAM" id="Phobius"/>
    </source>
</evidence>
<organism evidence="2 3">
    <name type="scientific">Orlajensenia leifsoniae</name>
    <dbReference type="NCBI Taxonomy" id="2561933"/>
    <lineage>
        <taxon>Bacteria</taxon>
        <taxon>Bacillati</taxon>
        <taxon>Actinomycetota</taxon>
        <taxon>Actinomycetes</taxon>
        <taxon>Micrococcales</taxon>
        <taxon>Microbacteriaceae</taxon>
        <taxon>Orlajensenia</taxon>
    </lineage>
</organism>
<feature type="transmembrane region" description="Helical" evidence="1">
    <location>
        <begin position="130"/>
        <end position="151"/>
    </location>
</feature>
<accession>A0A4Y9R371</accession>
<dbReference type="PANTHER" id="PTHR34980">
    <property type="entry name" value="INNER MEMBRANE PROTEIN-RELATED-RELATED"/>
    <property type="match status" value="1"/>
</dbReference>
<keyword evidence="1" id="KW-0812">Transmembrane</keyword>
<keyword evidence="1" id="KW-0472">Membrane</keyword>
<dbReference type="GO" id="GO:0005886">
    <property type="term" value="C:plasma membrane"/>
    <property type="evidence" value="ECO:0007669"/>
    <property type="project" value="TreeGrafter"/>
</dbReference>
<dbReference type="Proteomes" id="UP000298127">
    <property type="component" value="Unassembled WGS sequence"/>
</dbReference>
<evidence type="ECO:0000313" key="2">
    <source>
        <dbReference type="EMBL" id="TFV98153.1"/>
    </source>
</evidence>
<dbReference type="Pfam" id="PF05656">
    <property type="entry name" value="DUF805"/>
    <property type="match status" value="1"/>
</dbReference>
<dbReference type="EMBL" id="SPQZ01000003">
    <property type="protein sequence ID" value="TFV98153.1"/>
    <property type="molecule type" value="Genomic_DNA"/>
</dbReference>
<dbReference type="RefSeq" id="WP_135120156.1">
    <property type="nucleotide sequence ID" value="NZ_SPQZ01000003.1"/>
</dbReference>
<reference evidence="2 3" key="1">
    <citation type="journal article" date="2018" name="J. Microbiol.">
        <title>Leifsonia flava sp. nov., a novel actinobacterium isolated from the rhizosphere of Aquilegia viridiflora.</title>
        <authorList>
            <person name="Cai Y."/>
            <person name="Tao W.Z."/>
            <person name="Ma Y.J."/>
            <person name="Cheng J."/>
            <person name="Zhang M.Y."/>
            <person name="Zhang Y.X."/>
        </authorList>
    </citation>
    <scope>NUCLEOTIDE SEQUENCE [LARGE SCALE GENOMIC DNA]</scope>
    <source>
        <strain evidence="2 3">SYP-B2174</strain>
    </source>
</reference>
<sequence>MTSPDDSAPNPPAGSNLPLSAPYYGAPFPIAFSRFWSKYATFSGSASRSEFWWMALVFLIVNLALQAIAVSFGSPVDPTADPAGLNPLVPQATVGSVIAIVLGTLWAIVALVPSLALIWRRLHDANLSGLFWLLVAIPVVGGVIVLVLLLLPPDPRGVRFDR</sequence>
<feature type="transmembrane region" description="Helical" evidence="1">
    <location>
        <begin position="92"/>
        <end position="118"/>
    </location>
</feature>
<proteinExistence type="predicted"/>
<keyword evidence="1" id="KW-1133">Transmembrane helix</keyword>
<gene>
    <name evidence="2" type="ORF">E4M00_08990</name>
</gene>
<feature type="transmembrane region" description="Helical" evidence="1">
    <location>
        <begin position="51"/>
        <end position="72"/>
    </location>
</feature>
<protein>
    <submittedName>
        <fullName evidence="2">DUF805 domain-containing protein</fullName>
    </submittedName>
</protein>
<keyword evidence="3" id="KW-1185">Reference proteome</keyword>
<name>A0A4Y9R371_9MICO</name>
<dbReference type="PANTHER" id="PTHR34980:SF2">
    <property type="entry name" value="INNER MEMBRANE PROTEIN YHAH-RELATED"/>
    <property type="match status" value="1"/>
</dbReference>
<comment type="caution">
    <text evidence="2">The sequence shown here is derived from an EMBL/GenBank/DDBJ whole genome shotgun (WGS) entry which is preliminary data.</text>
</comment>
<dbReference type="AlphaFoldDB" id="A0A4Y9R371"/>
<dbReference type="InterPro" id="IPR008523">
    <property type="entry name" value="DUF805"/>
</dbReference>